<feature type="region of interest" description="Disordered" evidence="9">
    <location>
        <begin position="78"/>
        <end position="134"/>
    </location>
</feature>
<dbReference type="InterPro" id="IPR006289">
    <property type="entry name" value="TFSII"/>
</dbReference>
<evidence type="ECO:0000313" key="13">
    <source>
        <dbReference type="EMBL" id="KAG1307383.1"/>
    </source>
</evidence>
<evidence type="ECO:0000256" key="1">
    <source>
        <dbReference type="ARBA" id="ARBA00004123"/>
    </source>
</evidence>
<dbReference type="GO" id="GO:0005634">
    <property type="term" value="C:nucleus"/>
    <property type="evidence" value="ECO:0007669"/>
    <property type="project" value="UniProtKB-SubCell"/>
</dbReference>
<dbReference type="PANTHER" id="PTHR11477">
    <property type="entry name" value="TRANSCRIPTION FACTOR S-II ZINC FINGER DOMAIN-CONTAINING PROTEIN"/>
    <property type="match status" value="1"/>
</dbReference>
<dbReference type="Pfam" id="PF08711">
    <property type="entry name" value="Med26"/>
    <property type="match status" value="1"/>
</dbReference>
<dbReference type="InterPro" id="IPR003617">
    <property type="entry name" value="TFIIS/CRSP70_N_sub"/>
</dbReference>
<dbReference type="FunFam" id="2.20.25.10:FF:000001">
    <property type="entry name" value="Probable Transcription elongation factor S-II"/>
    <property type="match status" value="1"/>
</dbReference>
<proteinExistence type="inferred from homology"/>
<keyword evidence="8" id="KW-0805">Transcription regulation</keyword>
<name>A0A9P6X7W2_RHIOR</name>
<dbReference type="SUPFAM" id="SSF46942">
    <property type="entry name" value="Elongation factor TFIIS domain 2"/>
    <property type="match status" value="1"/>
</dbReference>
<dbReference type="Gene3D" id="1.20.930.10">
    <property type="entry name" value="Conserved domain common to transcription factors TFIIS, elongin A, CRSP70"/>
    <property type="match status" value="1"/>
</dbReference>
<dbReference type="SMART" id="SM00509">
    <property type="entry name" value="TFS2N"/>
    <property type="match status" value="1"/>
</dbReference>
<evidence type="ECO:0000256" key="8">
    <source>
        <dbReference type="RuleBase" id="RU368078"/>
    </source>
</evidence>
<dbReference type="PROSITE" id="PS00466">
    <property type="entry name" value="ZF_TFIIS_1"/>
    <property type="match status" value="1"/>
</dbReference>
<dbReference type="GO" id="GO:0000977">
    <property type="term" value="F:RNA polymerase II transcription regulatory region sequence-specific DNA binding"/>
    <property type="evidence" value="ECO:0007669"/>
    <property type="project" value="TreeGrafter"/>
</dbReference>
<protein>
    <recommendedName>
        <fullName evidence="8">Transcription elongation factor</fullName>
    </recommendedName>
</protein>
<dbReference type="PANTHER" id="PTHR11477:SF0">
    <property type="entry name" value="IP08861P-RELATED"/>
    <property type="match status" value="1"/>
</dbReference>
<dbReference type="InterPro" id="IPR036575">
    <property type="entry name" value="TFIIS_cen_dom_sf"/>
</dbReference>
<keyword evidence="2 8" id="KW-0479">Metal-binding</keyword>
<evidence type="ECO:0000259" key="12">
    <source>
        <dbReference type="PROSITE" id="PS51321"/>
    </source>
</evidence>
<feature type="compositionally biased region" description="Polar residues" evidence="9">
    <location>
        <begin position="81"/>
        <end position="104"/>
    </location>
</feature>
<dbReference type="SMART" id="SM00510">
    <property type="entry name" value="TFS2M"/>
    <property type="match status" value="1"/>
</dbReference>
<dbReference type="GO" id="GO:0031440">
    <property type="term" value="P:regulation of mRNA 3'-end processing"/>
    <property type="evidence" value="ECO:0007669"/>
    <property type="project" value="TreeGrafter"/>
</dbReference>
<dbReference type="PIRSF" id="PIRSF006704">
    <property type="entry name" value="TF_IIS"/>
    <property type="match status" value="1"/>
</dbReference>
<dbReference type="Gene3D" id="1.10.472.30">
    <property type="entry name" value="Transcription elongation factor S-II, central domain"/>
    <property type="match status" value="1"/>
</dbReference>
<dbReference type="NCBIfam" id="TIGR01385">
    <property type="entry name" value="TFSII"/>
    <property type="match status" value="1"/>
</dbReference>
<feature type="domain" description="TFIIS N-terminal" evidence="11">
    <location>
        <begin position="6"/>
        <end position="82"/>
    </location>
</feature>
<dbReference type="PROSITE" id="PS51319">
    <property type="entry name" value="TFIIS_N"/>
    <property type="match status" value="1"/>
</dbReference>
<dbReference type="InterPro" id="IPR003618">
    <property type="entry name" value="TFIIS_cen_dom"/>
</dbReference>
<sequence length="304" mass="33088">MNTAEAQISKAKQSLNSALENNNVETCLDILDNLSKIKVTGELLKKTDIGKVIGKLRTHKDNQLSIKAKAVVKKWKDDVVHQTSNSPQTKKAPSPSPSIETSSVASTEASKASSQASSPKTPGSEGVSRTVKTDEVTYKSTGNVPRNKTIELMYSAVGLNSGADSELLLKRALAIEARIFNEYGSVNEGYKSKVRTLANNLKSKSNPGLRESVVSGELTIEKLCTMSVEEMASEEAQARDRKLAEEALFKARGATSAQAETDMFKCGKCQGRKCTYFQMQTRSADEPMTTFVTCVNCGNHWKFC</sequence>
<dbReference type="GO" id="GO:0031564">
    <property type="term" value="P:transcription antitermination"/>
    <property type="evidence" value="ECO:0007669"/>
    <property type="project" value="TreeGrafter"/>
</dbReference>
<feature type="compositionally biased region" description="Low complexity" evidence="9">
    <location>
        <begin position="105"/>
        <end position="118"/>
    </location>
</feature>
<evidence type="ECO:0000256" key="5">
    <source>
        <dbReference type="ARBA" id="ARBA00023242"/>
    </source>
</evidence>
<feature type="domain" description="TFIIS-type" evidence="10">
    <location>
        <begin position="262"/>
        <end position="302"/>
    </location>
</feature>
<dbReference type="Pfam" id="PF07500">
    <property type="entry name" value="TFIIS_M"/>
    <property type="match status" value="1"/>
</dbReference>
<keyword evidence="8" id="KW-0804">Transcription</keyword>
<dbReference type="PROSITE" id="PS51321">
    <property type="entry name" value="TFIIS_CENTRAL"/>
    <property type="match status" value="1"/>
</dbReference>
<gene>
    <name evidence="13" type="ORF">G6F64_006858</name>
</gene>
<dbReference type="OrthoDB" id="44867at2759"/>
<comment type="similarity">
    <text evidence="8">Belongs to the TFS-II family.</text>
</comment>
<evidence type="ECO:0000256" key="9">
    <source>
        <dbReference type="SAM" id="MobiDB-lite"/>
    </source>
</evidence>
<dbReference type="Pfam" id="PF01096">
    <property type="entry name" value="Zn_ribbon_TFIIS"/>
    <property type="match status" value="1"/>
</dbReference>
<dbReference type="SUPFAM" id="SSF47676">
    <property type="entry name" value="Conserved domain common to transcription factors TFIIS, elongin A, CRSP70"/>
    <property type="match status" value="1"/>
</dbReference>
<dbReference type="GO" id="GO:0006368">
    <property type="term" value="P:transcription elongation by RNA polymerase II"/>
    <property type="evidence" value="ECO:0007669"/>
    <property type="project" value="InterPro"/>
</dbReference>
<keyword evidence="4 8" id="KW-0862">Zinc</keyword>
<organism evidence="13 14">
    <name type="scientific">Rhizopus oryzae</name>
    <name type="common">Mucormycosis agent</name>
    <name type="synonym">Rhizopus arrhizus var. delemar</name>
    <dbReference type="NCBI Taxonomy" id="64495"/>
    <lineage>
        <taxon>Eukaryota</taxon>
        <taxon>Fungi</taxon>
        <taxon>Fungi incertae sedis</taxon>
        <taxon>Mucoromycota</taxon>
        <taxon>Mucoromycotina</taxon>
        <taxon>Mucoromycetes</taxon>
        <taxon>Mucorales</taxon>
        <taxon>Mucorineae</taxon>
        <taxon>Rhizopodaceae</taxon>
        <taxon>Rhizopus</taxon>
    </lineage>
</organism>
<keyword evidence="14" id="KW-1185">Reference proteome</keyword>
<dbReference type="PROSITE" id="PS51133">
    <property type="entry name" value="ZF_TFIIS_2"/>
    <property type="match status" value="1"/>
</dbReference>
<dbReference type="AlphaFoldDB" id="A0A9P6X7W2"/>
<dbReference type="FunFam" id="1.10.472.30:FF:000003">
    <property type="entry name" value="Transcription elongation factor S-II"/>
    <property type="match status" value="1"/>
</dbReference>
<keyword evidence="3 6" id="KW-0863">Zinc-finger</keyword>
<dbReference type="InterPro" id="IPR035100">
    <property type="entry name" value="TF_IIS-typ"/>
</dbReference>
<evidence type="ECO:0000256" key="3">
    <source>
        <dbReference type="ARBA" id="ARBA00022771"/>
    </source>
</evidence>
<dbReference type="EMBL" id="JAANQT010000956">
    <property type="protein sequence ID" value="KAG1307383.1"/>
    <property type="molecule type" value="Genomic_DNA"/>
</dbReference>
<dbReference type="CDD" id="cd13749">
    <property type="entry name" value="Zn-ribbon_TFIIS"/>
    <property type="match status" value="1"/>
</dbReference>
<keyword evidence="8" id="KW-0238">DNA-binding</keyword>
<evidence type="ECO:0000256" key="4">
    <source>
        <dbReference type="ARBA" id="ARBA00022833"/>
    </source>
</evidence>
<dbReference type="InterPro" id="IPR017923">
    <property type="entry name" value="TFIIS_N"/>
</dbReference>
<evidence type="ECO:0000313" key="14">
    <source>
        <dbReference type="Proteomes" id="UP000716291"/>
    </source>
</evidence>
<evidence type="ECO:0000256" key="7">
    <source>
        <dbReference type="PROSITE-ProRule" id="PRU00649"/>
    </source>
</evidence>
<dbReference type="Proteomes" id="UP000716291">
    <property type="component" value="Unassembled WGS sequence"/>
</dbReference>
<comment type="function">
    <text evidence="8">Necessary for efficient RNA polymerase II transcription elongation past template-encoded arresting sites.</text>
</comment>
<evidence type="ECO:0000259" key="11">
    <source>
        <dbReference type="PROSITE" id="PS51319"/>
    </source>
</evidence>
<comment type="caution">
    <text evidence="13">The sequence shown here is derived from an EMBL/GenBank/DDBJ whole genome shotgun (WGS) entry which is preliminary data.</text>
</comment>
<reference evidence="13" key="1">
    <citation type="journal article" date="2020" name="Microb. Genom.">
        <title>Genetic diversity of clinical and environmental Mucorales isolates obtained from an investigation of mucormycosis cases among solid organ transplant recipients.</title>
        <authorList>
            <person name="Nguyen M.H."/>
            <person name="Kaul D."/>
            <person name="Muto C."/>
            <person name="Cheng S.J."/>
            <person name="Richter R.A."/>
            <person name="Bruno V.M."/>
            <person name="Liu G."/>
            <person name="Beyhan S."/>
            <person name="Sundermann A.J."/>
            <person name="Mounaud S."/>
            <person name="Pasculle A.W."/>
            <person name="Nierman W.C."/>
            <person name="Driscoll E."/>
            <person name="Cumbie R."/>
            <person name="Clancy C.J."/>
            <person name="Dupont C.L."/>
        </authorList>
    </citation>
    <scope>NUCLEOTIDE SEQUENCE</scope>
    <source>
        <strain evidence="13">GL11</strain>
    </source>
</reference>
<dbReference type="GO" id="GO:0006362">
    <property type="term" value="P:transcription elongation by RNA polymerase I"/>
    <property type="evidence" value="ECO:0007669"/>
    <property type="project" value="TreeGrafter"/>
</dbReference>
<evidence type="ECO:0000256" key="6">
    <source>
        <dbReference type="PROSITE-ProRule" id="PRU00472"/>
    </source>
</evidence>
<comment type="subcellular location">
    <subcellularLocation>
        <location evidence="1 7 8">Nucleus</location>
    </subcellularLocation>
</comment>
<dbReference type="SMART" id="SM00440">
    <property type="entry name" value="ZnF_C2C2"/>
    <property type="match status" value="1"/>
</dbReference>
<evidence type="ECO:0000256" key="2">
    <source>
        <dbReference type="ARBA" id="ARBA00022723"/>
    </source>
</evidence>
<dbReference type="InterPro" id="IPR035441">
    <property type="entry name" value="TFIIS/LEDGF_dom_sf"/>
</dbReference>
<accession>A0A9P6X7W2</accession>
<dbReference type="Gene3D" id="2.20.25.10">
    <property type="match status" value="1"/>
</dbReference>
<evidence type="ECO:0000259" key="10">
    <source>
        <dbReference type="PROSITE" id="PS51133"/>
    </source>
</evidence>
<dbReference type="SUPFAM" id="SSF57783">
    <property type="entry name" value="Zinc beta-ribbon"/>
    <property type="match status" value="1"/>
</dbReference>
<dbReference type="GO" id="GO:0001139">
    <property type="term" value="F:RNA polymerase II complex recruiting activity"/>
    <property type="evidence" value="ECO:0007669"/>
    <property type="project" value="TreeGrafter"/>
</dbReference>
<keyword evidence="5 7" id="KW-0539">Nucleus</keyword>
<dbReference type="GO" id="GO:0008270">
    <property type="term" value="F:zinc ion binding"/>
    <property type="evidence" value="ECO:0007669"/>
    <property type="project" value="UniProtKB-UniRule"/>
</dbReference>
<feature type="domain" description="TFIIS central" evidence="12">
    <location>
        <begin position="145"/>
        <end position="259"/>
    </location>
</feature>
<dbReference type="InterPro" id="IPR001222">
    <property type="entry name" value="Znf_TFIIS"/>
</dbReference>